<name>A0ACC2FTL5_DALPE</name>
<reference evidence="1" key="1">
    <citation type="submission" date="2021-05" db="EMBL/GenBank/DDBJ databases">
        <authorList>
            <person name="Pan Q."/>
            <person name="Jouanno E."/>
            <person name="Zahm M."/>
            <person name="Klopp C."/>
            <person name="Cabau C."/>
            <person name="Louis A."/>
            <person name="Berthelot C."/>
            <person name="Parey E."/>
            <person name="Roest Crollius H."/>
            <person name="Montfort J."/>
            <person name="Robinson-Rechavi M."/>
            <person name="Bouchez O."/>
            <person name="Lampietro C."/>
            <person name="Lopez Roques C."/>
            <person name="Donnadieu C."/>
            <person name="Postlethwait J."/>
            <person name="Bobe J."/>
            <person name="Dillon D."/>
            <person name="Chandos A."/>
            <person name="von Hippel F."/>
            <person name="Guiguen Y."/>
        </authorList>
    </citation>
    <scope>NUCLEOTIDE SEQUENCE</scope>
    <source>
        <strain evidence="1">YG-Jan2019</strain>
    </source>
</reference>
<dbReference type="Proteomes" id="UP001157502">
    <property type="component" value="Chromosome 22"/>
</dbReference>
<evidence type="ECO:0000313" key="2">
    <source>
        <dbReference type="Proteomes" id="UP001157502"/>
    </source>
</evidence>
<organism evidence="1 2">
    <name type="scientific">Dallia pectoralis</name>
    <name type="common">Alaska blackfish</name>
    <dbReference type="NCBI Taxonomy" id="75939"/>
    <lineage>
        <taxon>Eukaryota</taxon>
        <taxon>Metazoa</taxon>
        <taxon>Chordata</taxon>
        <taxon>Craniata</taxon>
        <taxon>Vertebrata</taxon>
        <taxon>Euteleostomi</taxon>
        <taxon>Actinopterygii</taxon>
        <taxon>Neopterygii</taxon>
        <taxon>Teleostei</taxon>
        <taxon>Protacanthopterygii</taxon>
        <taxon>Esociformes</taxon>
        <taxon>Umbridae</taxon>
        <taxon>Dallia</taxon>
    </lineage>
</organism>
<gene>
    <name evidence="1" type="ORF">DPEC_G00252300</name>
</gene>
<comment type="caution">
    <text evidence="1">The sequence shown here is derived from an EMBL/GenBank/DDBJ whole genome shotgun (WGS) entry which is preliminary data.</text>
</comment>
<dbReference type="EMBL" id="CM055749">
    <property type="protein sequence ID" value="KAJ7994709.1"/>
    <property type="molecule type" value="Genomic_DNA"/>
</dbReference>
<keyword evidence="2" id="KW-1185">Reference proteome</keyword>
<proteinExistence type="predicted"/>
<evidence type="ECO:0000313" key="1">
    <source>
        <dbReference type="EMBL" id="KAJ7994709.1"/>
    </source>
</evidence>
<sequence length="112" mass="12904">MAALESQTLPHHSPPQPQSTPEDTALVHKGPRRQHRGGFCFRESTRKLLCIVVVRTIRFYSTGRWLLEEPGAQCQKEKSGHETTVGELPGSLIFWRFSSEAKHRRTLDFRFM</sequence>
<protein>
    <submittedName>
        <fullName evidence="1">Uncharacterized protein</fullName>
    </submittedName>
</protein>
<accession>A0ACC2FTL5</accession>